<reference evidence="2" key="1">
    <citation type="journal article" date="2023" name="PhytoFront">
        <title>Draft Genome Resources of Seven Strains of Tilletia horrida, Causal Agent of Kernel Smut of Rice.</title>
        <authorList>
            <person name="Khanal S."/>
            <person name="Antony Babu S."/>
            <person name="Zhou X.G."/>
        </authorList>
    </citation>
    <scope>NUCLEOTIDE SEQUENCE</scope>
    <source>
        <strain evidence="2">TX3</strain>
    </source>
</reference>
<organism evidence="2 3">
    <name type="scientific">Tilletia horrida</name>
    <dbReference type="NCBI Taxonomy" id="155126"/>
    <lineage>
        <taxon>Eukaryota</taxon>
        <taxon>Fungi</taxon>
        <taxon>Dikarya</taxon>
        <taxon>Basidiomycota</taxon>
        <taxon>Ustilaginomycotina</taxon>
        <taxon>Exobasidiomycetes</taxon>
        <taxon>Tilletiales</taxon>
        <taxon>Tilletiaceae</taxon>
        <taxon>Tilletia</taxon>
    </lineage>
</organism>
<dbReference type="AlphaFoldDB" id="A0AAN6GJ49"/>
<evidence type="ECO:0000313" key="2">
    <source>
        <dbReference type="EMBL" id="KAK0536824.1"/>
    </source>
</evidence>
<feature type="chain" id="PRO_5042877619" evidence="1">
    <location>
        <begin position="18"/>
        <end position="414"/>
    </location>
</feature>
<keyword evidence="1" id="KW-0732">Signal</keyword>
<feature type="signal peptide" evidence="1">
    <location>
        <begin position="1"/>
        <end position="17"/>
    </location>
</feature>
<gene>
    <name evidence="2" type="ORF">OC842_001837</name>
</gene>
<comment type="caution">
    <text evidence="2">The sequence shown here is derived from an EMBL/GenBank/DDBJ whole genome shotgun (WGS) entry which is preliminary data.</text>
</comment>
<name>A0AAN6GJ49_9BASI</name>
<evidence type="ECO:0000256" key="1">
    <source>
        <dbReference type="SAM" id="SignalP"/>
    </source>
</evidence>
<dbReference type="EMBL" id="JAPDMQ010000070">
    <property type="protein sequence ID" value="KAK0536824.1"/>
    <property type="molecule type" value="Genomic_DNA"/>
</dbReference>
<dbReference type="Proteomes" id="UP001176521">
    <property type="component" value="Unassembled WGS sequence"/>
</dbReference>
<sequence length="414" mass="41125">MKLTVASVLALAGAASALTDGPYGVGQAPAGFLKGVLNTTITCNISALGILPLGGYKIPFGVSAVLPDKVDAGQPFNVVAGTRLIVPQSVNGLAYLFGARFYGGSATKVIVNAAGATPSSIDAAARGLAIPQSPINPKGVSVLEIPGSGGTIQVGPFTAGAANSKIVLSFGDIAATVKTFNGTGSPTFITAFVKCPAAQRPTSLAYIAVGDAGSTSTITPPASANAGDIKTIPLDSTAGVVGLNYDCDFSGFVQGPVRISVGGFKPTNAPVQSGGAITLSKGQGNIYLSSSLVKKITDIVSTADHVDLTLTSLTINASGATPSSKNIIPDGGIEVKDVPIKANAVATVPTGAPSQTLPDITFTAGQSGTTAYLSLGGAAGNASLRDSDDNEILAIDFTCSALNPATGLLPYDIA</sequence>
<accession>A0AAN6GJ49</accession>
<evidence type="ECO:0000313" key="3">
    <source>
        <dbReference type="Proteomes" id="UP001176521"/>
    </source>
</evidence>
<keyword evidence="3" id="KW-1185">Reference proteome</keyword>
<protein>
    <submittedName>
        <fullName evidence="2">Uncharacterized protein</fullName>
    </submittedName>
</protein>
<proteinExistence type="predicted"/>